<evidence type="ECO:0000259" key="9">
    <source>
        <dbReference type="PROSITE" id="PS51826"/>
    </source>
</evidence>
<evidence type="ECO:0000256" key="5">
    <source>
        <dbReference type="ARBA" id="ARBA00022823"/>
    </source>
</evidence>
<dbReference type="PANTHER" id="PTHR43178">
    <property type="entry name" value="DIHYDROLIPOAMIDE ACETYLTRANSFERASE COMPONENT OF PYRUVATE DEHYDROGENASE COMPLEX"/>
    <property type="match status" value="1"/>
</dbReference>
<dbReference type="GO" id="GO:0016746">
    <property type="term" value="F:acyltransferase activity"/>
    <property type="evidence" value="ECO:0007669"/>
    <property type="project" value="UniProtKB-KW"/>
</dbReference>
<evidence type="ECO:0000313" key="11">
    <source>
        <dbReference type="Proteomes" id="UP001254608"/>
    </source>
</evidence>
<dbReference type="InterPro" id="IPR001078">
    <property type="entry name" value="2-oxoacid_DH_actylTfrase"/>
</dbReference>
<dbReference type="CDD" id="cd06849">
    <property type="entry name" value="lipoyl_domain"/>
    <property type="match status" value="1"/>
</dbReference>
<dbReference type="EMBL" id="JAVRIC010000012">
    <property type="protein sequence ID" value="MDT0497623.1"/>
    <property type="molecule type" value="Genomic_DNA"/>
</dbReference>
<dbReference type="SUPFAM" id="SSF51230">
    <property type="entry name" value="Single hybrid motif"/>
    <property type="match status" value="1"/>
</dbReference>
<keyword evidence="4 7" id="KW-0808">Transferase</keyword>
<dbReference type="PROSITE" id="PS00189">
    <property type="entry name" value="LIPOYL"/>
    <property type="match status" value="1"/>
</dbReference>
<dbReference type="InterPro" id="IPR023213">
    <property type="entry name" value="CAT-like_dom_sf"/>
</dbReference>
<name>A0ABU2WJ98_9GAMM</name>
<dbReference type="Gene3D" id="3.30.559.10">
    <property type="entry name" value="Chloramphenicol acetyltransferase-like domain"/>
    <property type="match status" value="1"/>
</dbReference>
<dbReference type="SUPFAM" id="SSF52777">
    <property type="entry name" value="CoA-dependent acyltransferases"/>
    <property type="match status" value="1"/>
</dbReference>
<dbReference type="InterPro" id="IPR050743">
    <property type="entry name" value="2-oxoacid_DH_E2_comp"/>
</dbReference>
<feature type="domain" description="Lipoyl-binding" evidence="8">
    <location>
        <begin position="1"/>
        <end position="76"/>
    </location>
</feature>
<sequence length="382" mass="40688">MSIFKLPDLGEGLQEADIREWLVKVGDEVKVDQPLVSVETAKAVVEVPSPVTGRIARLCAADGDTVEVGKPLVEFEGDEVVQAAPAPATTEAESEAIRDTGVVVGAMKQGNEVVAERATRVGTAGGLKVTPAVRALAHRLNVDLTIITATGPEGMITAADVQRVHKVLSEVGPLEKLRGPRKAMANAMSQARDEIATATVTDDAVLHAWQGKQDLTMRLLRALVAACKREPSLNAWYDQHDIGRRVLGKIHVGMAVDTDEGLFVAVLQDVANRDEASLRAGLVKMKEAAQSRTMPPEELRGYTITLSNFGRFGGKYATPVVVPPTVAIVAAGSTRDAVVPIDGQITIARILPLSVSFDHRCVTGGEATRFLSAMIEDLQKAT</sequence>
<dbReference type="PROSITE" id="PS51826">
    <property type="entry name" value="PSBD"/>
    <property type="match status" value="1"/>
</dbReference>
<comment type="similarity">
    <text evidence="2 7">Belongs to the 2-oxoacid dehydrogenase family.</text>
</comment>
<dbReference type="Proteomes" id="UP001254608">
    <property type="component" value="Unassembled WGS sequence"/>
</dbReference>
<proteinExistence type="inferred from homology"/>
<protein>
    <recommendedName>
        <fullName evidence="7">Dihydrolipoamide acetyltransferase component of pyruvate dehydrogenase complex</fullName>
        <ecNumber evidence="7">2.3.1.-</ecNumber>
    </recommendedName>
</protein>
<dbReference type="InterPro" id="IPR000089">
    <property type="entry name" value="Biotin_lipoyl"/>
</dbReference>
<dbReference type="InterPro" id="IPR004167">
    <property type="entry name" value="PSBD"/>
</dbReference>
<organism evidence="10 11">
    <name type="scientific">Banduia mediterranea</name>
    <dbReference type="NCBI Taxonomy" id="3075609"/>
    <lineage>
        <taxon>Bacteria</taxon>
        <taxon>Pseudomonadati</taxon>
        <taxon>Pseudomonadota</taxon>
        <taxon>Gammaproteobacteria</taxon>
        <taxon>Nevskiales</taxon>
        <taxon>Algiphilaceae</taxon>
        <taxon>Banduia</taxon>
    </lineage>
</organism>
<evidence type="ECO:0000259" key="8">
    <source>
        <dbReference type="PROSITE" id="PS50968"/>
    </source>
</evidence>
<evidence type="ECO:0000256" key="6">
    <source>
        <dbReference type="ARBA" id="ARBA00023315"/>
    </source>
</evidence>
<dbReference type="InterPro" id="IPR011053">
    <property type="entry name" value="Single_hybrid_motif"/>
</dbReference>
<keyword evidence="5 7" id="KW-0450">Lipoyl</keyword>
<keyword evidence="11" id="KW-1185">Reference proteome</keyword>
<dbReference type="InterPro" id="IPR036625">
    <property type="entry name" value="E3-bd_dom_sf"/>
</dbReference>
<dbReference type="Pfam" id="PF00198">
    <property type="entry name" value="2-oxoacid_dh"/>
    <property type="match status" value="1"/>
</dbReference>
<evidence type="ECO:0000256" key="7">
    <source>
        <dbReference type="RuleBase" id="RU003423"/>
    </source>
</evidence>
<evidence type="ECO:0000256" key="2">
    <source>
        <dbReference type="ARBA" id="ARBA00007317"/>
    </source>
</evidence>
<gene>
    <name evidence="10" type="ORF">RM530_09645</name>
</gene>
<evidence type="ECO:0000256" key="1">
    <source>
        <dbReference type="ARBA" id="ARBA00001938"/>
    </source>
</evidence>
<reference evidence="10 11" key="1">
    <citation type="submission" date="2023-09" db="EMBL/GenBank/DDBJ databases">
        <authorList>
            <person name="Rey-Velasco X."/>
        </authorList>
    </citation>
    <scope>NUCLEOTIDE SEQUENCE [LARGE SCALE GENOMIC DNA]</scope>
    <source>
        <strain evidence="10 11">W345</strain>
    </source>
</reference>
<evidence type="ECO:0000313" key="10">
    <source>
        <dbReference type="EMBL" id="MDT0497623.1"/>
    </source>
</evidence>
<dbReference type="EC" id="2.3.1.-" evidence="7"/>
<keyword evidence="6 7" id="KW-0012">Acyltransferase</keyword>
<dbReference type="InterPro" id="IPR003016">
    <property type="entry name" value="2-oxoA_DH_lipoyl-BS"/>
</dbReference>
<evidence type="ECO:0000256" key="3">
    <source>
        <dbReference type="ARBA" id="ARBA00011484"/>
    </source>
</evidence>
<dbReference type="PANTHER" id="PTHR43178:SF12">
    <property type="entry name" value="DIHYDROLIPOAMIDE ACETYLTRANSFERASE COMPONENT OF PYRUVATE DEHYDROGENASE COMPLEX"/>
    <property type="match status" value="1"/>
</dbReference>
<feature type="domain" description="Peripheral subunit-binding (PSBD)" evidence="9">
    <location>
        <begin position="128"/>
        <end position="165"/>
    </location>
</feature>
<evidence type="ECO:0000256" key="4">
    <source>
        <dbReference type="ARBA" id="ARBA00022679"/>
    </source>
</evidence>
<dbReference type="Pfam" id="PF02817">
    <property type="entry name" value="E3_binding"/>
    <property type="match status" value="1"/>
</dbReference>
<dbReference type="PROSITE" id="PS50968">
    <property type="entry name" value="BIOTINYL_LIPOYL"/>
    <property type="match status" value="1"/>
</dbReference>
<dbReference type="Gene3D" id="4.10.320.10">
    <property type="entry name" value="E3-binding domain"/>
    <property type="match status" value="1"/>
</dbReference>
<dbReference type="Pfam" id="PF00364">
    <property type="entry name" value="Biotin_lipoyl"/>
    <property type="match status" value="1"/>
</dbReference>
<comment type="subunit">
    <text evidence="3">Forms a 24-polypeptide structural core with octahedral symmetry.</text>
</comment>
<accession>A0ABU2WJ98</accession>
<dbReference type="RefSeq" id="WP_311365016.1">
    <property type="nucleotide sequence ID" value="NZ_JAVRIC010000012.1"/>
</dbReference>
<comment type="cofactor">
    <cofactor evidence="1 7">
        <name>(R)-lipoate</name>
        <dbReference type="ChEBI" id="CHEBI:83088"/>
    </cofactor>
</comment>
<dbReference type="SUPFAM" id="SSF47005">
    <property type="entry name" value="Peripheral subunit-binding domain of 2-oxo acid dehydrogenase complex"/>
    <property type="match status" value="1"/>
</dbReference>
<comment type="caution">
    <text evidence="10">The sequence shown here is derived from an EMBL/GenBank/DDBJ whole genome shotgun (WGS) entry which is preliminary data.</text>
</comment>
<dbReference type="Gene3D" id="2.40.50.100">
    <property type="match status" value="1"/>
</dbReference>